<dbReference type="InterPro" id="IPR050640">
    <property type="entry name" value="Bact_2-comp_sensor_kinase"/>
</dbReference>
<name>A0A3N4MH57_9BACT</name>
<dbReference type="GO" id="GO:0000155">
    <property type="term" value="F:phosphorelay sensor kinase activity"/>
    <property type="evidence" value="ECO:0007669"/>
    <property type="project" value="InterPro"/>
</dbReference>
<keyword evidence="3" id="KW-0808">Transferase</keyword>
<dbReference type="AlphaFoldDB" id="A0A3N4MH57"/>
<evidence type="ECO:0000256" key="1">
    <source>
        <dbReference type="SAM" id="Phobius"/>
    </source>
</evidence>
<gene>
    <name evidence="3" type="ORF">EG028_02635</name>
</gene>
<keyword evidence="1" id="KW-1133">Transmembrane helix</keyword>
<feature type="transmembrane region" description="Helical" evidence="1">
    <location>
        <begin position="124"/>
        <end position="144"/>
    </location>
</feature>
<protein>
    <submittedName>
        <fullName evidence="3">Histidine kinase</fullName>
    </submittedName>
</protein>
<sequence>MALMKRWLLHVLFWVAYTLQDALMEYTWSAALMAGVPDGRRFIIALHAATAATMPKLIITYFVLYAAVPQVLKEKRNLAWVTLQVIAVMAVSLVLYRVTFVYYINQVVYDGIGKPGALFSLPRLLLGIIDIGFVCATAVAFKLLRMQLSARVREKDLVKEKLETELKFLRNQTNPHFLFNTLNNIYALTRKKSDQAPEIVMKLSKLLRFMLYESGKGMITMAEEIRMINDYLDLERIRYNNRLNVTFTQDIDQEQHPVAPLLLMPFVENAFKHGVSETRFDSYVHMDLRLQKGILTFTVENNREHEGNNSQHKIGLGNVRRQLELMYTEHQLLVFSEAAVFKVVLTINLDSHAKI</sequence>
<accession>A0A3N4MH57</accession>
<keyword evidence="4" id="KW-1185">Reference proteome</keyword>
<dbReference type="GO" id="GO:0016020">
    <property type="term" value="C:membrane"/>
    <property type="evidence" value="ECO:0007669"/>
    <property type="project" value="InterPro"/>
</dbReference>
<feature type="transmembrane region" description="Helical" evidence="1">
    <location>
        <begin position="78"/>
        <end position="104"/>
    </location>
</feature>
<dbReference type="InterPro" id="IPR036890">
    <property type="entry name" value="HATPase_C_sf"/>
</dbReference>
<dbReference type="PANTHER" id="PTHR34220">
    <property type="entry name" value="SENSOR HISTIDINE KINASE YPDA"/>
    <property type="match status" value="1"/>
</dbReference>
<proteinExistence type="predicted"/>
<dbReference type="PANTHER" id="PTHR34220:SF7">
    <property type="entry name" value="SENSOR HISTIDINE KINASE YPDA"/>
    <property type="match status" value="1"/>
</dbReference>
<organism evidence="3 4">
    <name type="scientific">Chitinophaga barathri</name>
    <dbReference type="NCBI Taxonomy" id="1647451"/>
    <lineage>
        <taxon>Bacteria</taxon>
        <taxon>Pseudomonadati</taxon>
        <taxon>Bacteroidota</taxon>
        <taxon>Chitinophagia</taxon>
        <taxon>Chitinophagales</taxon>
        <taxon>Chitinophagaceae</taxon>
        <taxon>Chitinophaga</taxon>
    </lineage>
</organism>
<dbReference type="Pfam" id="PF06580">
    <property type="entry name" value="His_kinase"/>
    <property type="match status" value="1"/>
</dbReference>
<keyword evidence="3" id="KW-0418">Kinase</keyword>
<evidence type="ECO:0000313" key="4">
    <source>
        <dbReference type="Proteomes" id="UP000279089"/>
    </source>
</evidence>
<keyword evidence="1" id="KW-0472">Membrane</keyword>
<reference evidence="4" key="1">
    <citation type="submission" date="2018-11" db="EMBL/GenBank/DDBJ databases">
        <title>Chitinophaga lutea sp.nov., isolate from arsenic contaminated soil.</title>
        <authorList>
            <person name="Zong Y."/>
        </authorList>
    </citation>
    <scope>NUCLEOTIDE SEQUENCE [LARGE SCALE GENOMIC DNA]</scope>
    <source>
        <strain evidence="4">YLT18</strain>
    </source>
</reference>
<feature type="transmembrane region" description="Helical" evidence="1">
    <location>
        <begin position="42"/>
        <end position="66"/>
    </location>
</feature>
<keyword evidence="1" id="KW-0812">Transmembrane</keyword>
<dbReference type="Proteomes" id="UP000279089">
    <property type="component" value="Unassembled WGS sequence"/>
</dbReference>
<evidence type="ECO:0000313" key="3">
    <source>
        <dbReference type="EMBL" id="RPD43211.1"/>
    </source>
</evidence>
<feature type="domain" description="Signal transduction histidine kinase internal region" evidence="2">
    <location>
        <begin position="164"/>
        <end position="243"/>
    </location>
</feature>
<dbReference type="EMBL" id="RMBX01000001">
    <property type="protein sequence ID" value="RPD43211.1"/>
    <property type="molecule type" value="Genomic_DNA"/>
</dbReference>
<dbReference type="Gene3D" id="3.30.565.10">
    <property type="entry name" value="Histidine kinase-like ATPase, C-terminal domain"/>
    <property type="match status" value="1"/>
</dbReference>
<comment type="caution">
    <text evidence="3">The sequence shown here is derived from an EMBL/GenBank/DDBJ whole genome shotgun (WGS) entry which is preliminary data.</text>
</comment>
<evidence type="ECO:0000259" key="2">
    <source>
        <dbReference type="Pfam" id="PF06580"/>
    </source>
</evidence>
<dbReference type="InterPro" id="IPR010559">
    <property type="entry name" value="Sig_transdc_His_kin_internal"/>
</dbReference>